<evidence type="ECO:0000313" key="2">
    <source>
        <dbReference type="EMBL" id="ADV82793.1"/>
    </source>
</evidence>
<evidence type="ECO:0000313" key="3">
    <source>
        <dbReference type="Proteomes" id="UP000006844"/>
    </source>
</evidence>
<protein>
    <submittedName>
        <fullName evidence="2">Uncharacterized protein</fullName>
    </submittedName>
</protein>
<dbReference type="Proteomes" id="UP000006844">
    <property type="component" value="Chromosome"/>
</dbReference>
<dbReference type="EMBL" id="CP002467">
    <property type="protein sequence ID" value="ADV82793.1"/>
    <property type="molecule type" value="Genomic_DNA"/>
</dbReference>
<gene>
    <name evidence="2" type="ordered locus">AciPR4_1989</name>
</gene>
<dbReference type="HOGENOM" id="CLU_3367868_0_0_0"/>
<keyword evidence="3" id="KW-1185">Reference proteome</keyword>
<reference evidence="2 3" key="1">
    <citation type="journal article" date="2012" name="Stand. Genomic Sci.">
        <title>Complete genome sequence of Terriglobus saanensis type strain SP1PR4(T), an Acidobacteria from tundra soil.</title>
        <authorList>
            <person name="Rawat S.R."/>
            <person name="Mannisto M.K."/>
            <person name="Starovoytov V."/>
            <person name="Goodwin L."/>
            <person name="Nolan M."/>
            <person name="Hauser L."/>
            <person name="Land M."/>
            <person name="Davenport K.W."/>
            <person name="Woyke T."/>
            <person name="Haggblom M.M."/>
        </authorList>
    </citation>
    <scope>NUCLEOTIDE SEQUENCE</scope>
    <source>
        <strain evidence="3">ATCC BAA-1853 / DSM 23119 / SP1PR4</strain>
    </source>
</reference>
<dbReference type="AlphaFoldDB" id="E8V780"/>
<evidence type="ECO:0000256" key="1">
    <source>
        <dbReference type="SAM" id="Phobius"/>
    </source>
</evidence>
<keyword evidence="1" id="KW-1133">Transmembrane helix</keyword>
<organism evidence="2 3">
    <name type="scientific">Terriglobus saanensis (strain ATCC BAA-1853 / DSM 23119 / SP1PR4)</name>
    <dbReference type="NCBI Taxonomy" id="401053"/>
    <lineage>
        <taxon>Bacteria</taxon>
        <taxon>Pseudomonadati</taxon>
        <taxon>Acidobacteriota</taxon>
        <taxon>Terriglobia</taxon>
        <taxon>Terriglobales</taxon>
        <taxon>Acidobacteriaceae</taxon>
        <taxon>Terriglobus</taxon>
    </lineage>
</organism>
<feature type="transmembrane region" description="Helical" evidence="1">
    <location>
        <begin position="14"/>
        <end position="33"/>
    </location>
</feature>
<accession>E8V780</accession>
<sequence length="35" mass="4139">MSSAIDTRRWFDKYWQIFLVAFGIGFALLLALYKP</sequence>
<dbReference type="KEGG" id="tsa:AciPR4_1989"/>
<keyword evidence="1" id="KW-0812">Transmembrane</keyword>
<keyword evidence="1" id="KW-0472">Membrane</keyword>
<name>E8V780_TERSS</name>
<proteinExistence type="predicted"/>